<dbReference type="AlphaFoldDB" id="A0A075GF16"/>
<dbReference type="EMBL" id="KF900656">
    <property type="protein sequence ID" value="AIF02641.1"/>
    <property type="molecule type" value="Genomic_DNA"/>
</dbReference>
<organism evidence="1">
    <name type="scientific">uncultured marine group II/III euryarchaeote KM3_158_C07</name>
    <dbReference type="NCBI Taxonomy" id="1457906"/>
    <lineage>
        <taxon>Archaea</taxon>
        <taxon>Methanobacteriati</taxon>
        <taxon>Methanobacteriota</taxon>
        <taxon>environmental samples</taxon>
    </lineage>
</organism>
<reference evidence="1" key="1">
    <citation type="journal article" date="2014" name="Genome Biol. Evol.">
        <title>Pangenome evidence for extensive interdomain horizontal transfer affecting lineage core and shell genes in uncultured planktonic thaumarchaeota and euryarchaeota.</title>
        <authorList>
            <person name="Deschamps P."/>
            <person name="Zivanovic Y."/>
            <person name="Moreira D."/>
            <person name="Rodriguez-Valera F."/>
            <person name="Lopez-Garcia P."/>
        </authorList>
    </citation>
    <scope>NUCLEOTIDE SEQUENCE</scope>
</reference>
<accession>A0A075GF16</accession>
<proteinExistence type="predicted"/>
<protein>
    <submittedName>
        <fullName evidence="1">Uncharacterized protein</fullName>
    </submittedName>
</protein>
<sequence>MEICSGRAAWQVQPSSSDPIEMNEVAEKIIASGWECTLKNRLCYTFSGSVNLTLFPSGKLLIKTADQQIADEIAQTHVETWLR</sequence>
<name>A0A075GF16_9EURY</name>
<evidence type="ECO:0000313" key="1">
    <source>
        <dbReference type="EMBL" id="AIF02641.1"/>
    </source>
</evidence>